<proteinExistence type="predicted"/>
<evidence type="ECO:0000256" key="5">
    <source>
        <dbReference type="SAM" id="Phobius"/>
    </source>
</evidence>
<evidence type="ECO:0000256" key="3">
    <source>
        <dbReference type="ARBA" id="ARBA00022989"/>
    </source>
</evidence>
<evidence type="ECO:0008006" key="8">
    <source>
        <dbReference type="Google" id="ProtNLM"/>
    </source>
</evidence>
<dbReference type="eggNOG" id="ENOG5032VBI">
    <property type="taxonomic scope" value="Bacteria"/>
</dbReference>
<keyword evidence="2 5" id="KW-0812">Transmembrane</keyword>
<accession>A0A0A3HWM8</accession>
<evidence type="ECO:0000256" key="1">
    <source>
        <dbReference type="ARBA" id="ARBA00004141"/>
    </source>
</evidence>
<dbReference type="STRING" id="1384049.CD29_15980"/>
<gene>
    <name evidence="6" type="ORF">CD29_15980</name>
</gene>
<dbReference type="EMBL" id="JPVN01000022">
    <property type="protein sequence ID" value="KGR77016.1"/>
    <property type="molecule type" value="Genomic_DNA"/>
</dbReference>
<feature type="transmembrane region" description="Helical" evidence="5">
    <location>
        <begin position="80"/>
        <end position="100"/>
    </location>
</feature>
<dbReference type="OrthoDB" id="2328241at2"/>
<evidence type="ECO:0000256" key="4">
    <source>
        <dbReference type="ARBA" id="ARBA00023136"/>
    </source>
</evidence>
<keyword evidence="7" id="KW-1185">Reference proteome</keyword>
<keyword evidence="4 5" id="KW-0472">Membrane</keyword>
<dbReference type="InterPro" id="IPR019109">
    <property type="entry name" value="MamF_MmsF"/>
</dbReference>
<evidence type="ECO:0000313" key="6">
    <source>
        <dbReference type="EMBL" id="KGR77016.1"/>
    </source>
</evidence>
<reference evidence="6 7" key="1">
    <citation type="submission" date="2014-02" db="EMBL/GenBank/DDBJ databases">
        <title>Draft genome sequence of Lysinibacillus manganicus DSM 26584T.</title>
        <authorList>
            <person name="Zhang F."/>
            <person name="Wang G."/>
            <person name="Zhang L."/>
        </authorList>
    </citation>
    <scope>NUCLEOTIDE SEQUENCE [LARGE SCALE GENOMIC DNA]</scope>
    <source>
        <strain evidence="6 7">DSM 26584</strain>
    </source>
</reference>
<sequence length="107" mass="12242">MFNPKTLSAVSYLSIFFAPFILPVILFFVSKETEVKYHAKRASISHLIPTVIGVVISFIALISLFTFNGTVYDASFYSNFMIWMSVYFVLSIAIVIWNLVQAVRVYR</sequence>
<keyword evidence="3 5" id="KW-1133">Transmembrane helix</keyword>
<protein>
    <recommendedName>
        <fullName evidence="8">DUF4870 domain-containing protein</fullName>
    </recommendedName>
</protein>
<organism evidence="6 7">
    <name type="scientific">Ureibacillus manganicus DSM 26584</name>
    <dbReference type="NCBI Taxonomy" id="1384049"/>
    <lineage>
        <taxon>Bacteria</taxon>
        <taxon>Bacillati</taxon>
        <taxon>Bacillota</taxon>
        <taxon>Bacilli</taxon>
        <taxon>Bacillales</taxon>
        <taxon>Caryophanaceae</taxon>
        <taxon>Ureibacillus</taxon>
    </lineage>
</organism>
<feature type="transmembrane region" description="Helical" evidence="5">
    <location>
        <begin position="12"/>
        <end position="30"/>
    </location>
</feature>
<dbReference type="Pfam" id="PF09685">
    <property type="entry name" value="MamF_MmsF"/>
    <property type="match status" value="1"/>
</dbReference>
<feature type="transmembrane region" description="Helical" evidence="5">
    <location>
        <begin position="42"/>
        <end position="68"/>
    </location>
</feature>
<dbReference type="Proteomes" id="UP000030416">
    <property type="component" value="Unassembled WGS sequence"/>
</dbReference>
<evidence type="ECO:0000313" key="7">
    <source>
        <dbReference type="Proteomes" id="UP000030416"/>
    </source>
</evidence>
<dbReference type="AlphaFoldDB" id="A0A0A3HWM8"/>
<name>A0A0A3HWM8_9BACL</name>
<dbReference type="RefSeq" id="WP_036188776.1">
    <property type="nucleotide sequence ID" value="NZ_AVDA01000022.1"/>
</dbReference>
<comment type="caution">
    <text evidence="6">The sequence shown here is derived from an EMBL/GenBank/DDBJ whole genome shotgun (WGS) entry which is preliminary data.</text>
</comment>
<evidence type="ECO:0000256" key="2">
    <source>
        <dbReference type="ARBA" id="ARBA00022692"/>
    </source>
</evidence>
<comment type="subcellular location">
    <subcellularLocation>
        <location evidence="1">Membrane</location>
        <topology evidence="1">Multi-pass membrane protein</topology>
    </subcellularLocation>
</comment>